<keyword evidence="2" id="KW-1185">Reference proteome</keyword>
<reference evidence="3" key="1">
    <citation type="submission" date="2022-11" db="UniProtKB">
        <authorList>
            <consortium name="WormBaseParasite"/>
        </authorList>
    </citation>
    <scope>IDENTIFICATION</scope>
</reference>
<evidence type="ECO:0000313" key="3">
    <source>
        <dbReference type="WBParaSite" id="nRc.2.0.1.t23641-RA"/>
    </source>
</evidence>
<proteinExistence type="predicted"/>
<sequence>MKERVECKLWEERFQEQERQNAKKIMEEVEKQMRELMKKMDKKSGDQMAQSAQQRNMEDERLTTSWNP</sequence>
<evidence type="ECO:0000256" key="1">
    <source>
        <dbReference type="SAM" id="MobiDB-lite"/>
    </source>
</evidence>
<dbReference type="Proteomes" id="UP000887565">
    <property type="component" value="Unplaced"/>
</dbReference>
<protein>
    <submittedName>
        <fullName evidence="3">Uncharacterized protein</fullName>
    </submittedName>
</protein>
<name>A0A915JDF2_ROMCU</name>
<evidence type="ECO:0000313" key="2">
    <source>
        <dbReference type="Proteomes" id="UP000887565"/>
    </source>
</evidence>
<accession>A0A915JDF2</accession>
<feature type="region of interest" description="Disordered" evidence="1">
    <location>
        <begin position="38"/>
        <end position="68"/>
    </location>
</feature>
<dbReference type="WBParaSite" id="nRc.2.0.1.t23641-RA">
    <property type="protein sequence ID" value="nRc.2.0.1.t23641-RA"/>
    <property type="gene ID" value="nRc.2.0.1.g23641"/>
</dbReference>
<dbReference type="AlphaFoldDB" id="A0A915JDF2"/>
<organism evidence="2 3">
    <name type="scientific">Romanomermis culicivorax</name>
    <name type="common">Nematode worm</name>
    <dbReference type="NCBI Taxonomy" id="13658"/>
    <lineage>
        <taxon>Eukaryota</taxon>
        <taxon>Metazoa</taxon>
        <taxon>Ecdysozoa</taxon>
        <taxon>Nematoda</taxon>
        <taxon>Enoplea</taxon>
        <taxon>Dorylaimia</taxon>
        <taxon>Mermithida</taxon>
        <taxon>Mermithoidea</taxon>
        <taxon>Mermithidae</taxon>
        <taxon>Romanomermis</taxon>
    </lineage>
</organism>